<dbReference type="RefSeq" id="WP_098770802.1">
    <property type="nucleotide sequence ID" value="NZ_NUIQ01000051.1"/>
</dbReference>
<dbReference type="Pfam" id="PF11611">
    <property type="entry name" value="DUF4352"/>
    <property type="match status" value="1"/>
</dbReference>
<dbReference type="Gene3D" id="2.60.40.1240">
    <property type="match status" value="1"/>
</dbReference>
<feature type="domain" description="DUF4352" evidence="2">
    <location>
        <begin position="49"/>
        <end position="154"/>
    </location>
</feature>
<name>A0A9X7CEH5_BACCE</name>
<accession>A0A9X7CEH5</accession>
<dbReference type="EMBL" id="NUIQ01000051">
    <property type="protein sequence ID" value="PGO79346.1"/>
    <property type="molecule type" value="Genomic_DNA"/>
</dbReference>
<comment type="caution">
    <text evidence="3">The sequence shown here is derived from an EMBL/GenBank/DDBJ whole genome shotgun (WGS) entry which is preliminary data.</text>
</comment>
<dbReference type="PROSITE" id="PS51257">
    <property type="entry name" value="PROKAR_LIPOPROTEIN"/>
    <property type="match status" value="1"/>
</dbReference>
<evidence type="ECO:0000313" key="4">
    <source>
        <dbReference type="Proteomes" id="UP000223834"/>
    </source>
</evidence>
<protein>
    <recommendedName>
        <fullName evidence="2">DUF4352 domain-containing protein</fullName>
    </recommendedName>
</protein>
<evidence type="ECO:0000256" key="1">
    <source>
        <dbReference type="ARBA" id="ARBA00022729"/>
    </source>
</evidence>
<proteinExistence type="predicted"/>
<sequence length="168" mass="18388">MKKVIPVIGIVLCTVFGLQGCSGENNVEGADPKSIKQISKQEEKIEQGEVGKLQHIDSLDITLKEVIFTSDRNHIDEKKSSKIVRIQIQAKNVGTEDIGIGSGDFKVHDGYGKAYVPYGHDQNFGDVLAPGQELTGYAYFTVSEGKPTTIIYQSSKGESIEWKIGKKS</sequence>
<evidence type="ECO:0000259" key="2">
    <source>
        <dbReference type="Pfam" id="PF11611"/>
    </source>
</evidence>
<dbReference type="Proteomes" id="UP000223834">
    <property type="component" value="Unassembled WGS sequence"/>
</dbReference>
<dbReference type="AlphaFoldDB" id="A0A9X7CEH5"/>
<reference evidence="3 4" key="1">
    <citation type="submission" date="2017-09" db="EMBL/GenBank/DDBJ databases">
        <title>Large-scale bioinformatics analysis of Bacillus genomes uncovers conserved roles of natural products in bacterial physiology.</title>
        <authorList>
            <consortium name="Agbiome Team Llc"/>
            <person name="Bleich R.M."/>
            <person name="Grubbs K.J."/>
            <person name="Santa Maria K.C."/>
            <person name="Allen S.E."/>
            <person name="Farag S."/>
            <person name="Shank E.A."/>
            <person name="Bowers A."/>
        </authorList>
    </citation>
    <scope>NUCLEOTIDE SEQUENCE [LARGE SCALE GENOMIC DNA]</scope>
    <source>
        <strain evidence="3 4">AFS049141</strain>
    </source>
</reference>
<organism evidence="3 4">
    <name type="scientific">Bacillus cereus</name>
    <dbReference type="NCBI Taxonomy" id="1396"/>
    <lineage>
        <taxon>Bacteria</taxon>
        <taxon>Bacillati</taxon>
        <taxon>Bacillota</taxon>
        <taxon>Bacilli</taxon>
        <taxon>Bacillales</taxon>
        <taxon>Bacillaceae</taxon>
        <taxon>Bacillus</taxon>
        <taxon>Bacillus cereus group</taxon>
    </lineage>
</organism>
<dbReference type="InterPro" id="IPR029051">
    <property type="entry name" value="DUF4352"/>
</dbReference>
<keyword evidence="1" id="KW-0732">Signal</keyword>
<gene>
    <name evidence="3" type="ORF">CN980_06315</name>
</gene>
<evidence type="ECO:0000313" key="3">
    <source>
        <dbReference type="EMBL" id="PGO79346.1"/>
    </source>
</evidence>
<dbReference type="InterPro" id="IPR029050">
    <property type="entry name" value="Immunoprotect_excell_Ig-like"/>
</dbReference>